<sequence>MENDFESAIWSSEKDKPFNWFLKQKNILSALNSDIYDSIININILRKFGGELEHAINLRYVEPCSTEDYINSMEDIITRIIIGKTWTKNPMEASNLANNCTKETKINGFKVNEEVQCAEEKEESDKYSAISYDTPSEDYPIENITAFFEVTDVHTSLPQSSEEFSNLINIQEARMCET</sequence>
<dbReference type="EMBL" id="AVOT02005011">
    <property type="protein sequence ID" value="MBW0477988.1"/>
    <property type="molecule type" value="Genomic_DNA"/>
</dbReference>
<accession>A0A9Q3C7L8</accession>
<keyword evidence="2" id="KW-1185">Reference proteome</keyword>
<protein>
    <submittedName>
        <fullName evidence="1">Uncharacterized protein</fullName>
    </submittedName>
</protein>
<dbReference type="Proteomes" id="UP000765509">
    <property type="component" value="Unassembled WGS sequence"/>
</dbReference>
<dbReference type="AlphaFoldDB" id="A0A9Q3C7L8"/>
<reference evidence="1" key="1">
    <citation type="submission" date="2021-03" db="EMBL/GenBank/DDBJ databases">
        <title>Draft genome sequence of rust myrtle Austropuccinia psidii MF-1, a brazilian biotype.</title>
        <authorList>
            <person name="Quecine M.C."/>
            <person name="Pachon D.M.R."/>
            <person name="Bonatelli M.L."/>
            <person name="Correr F.H."/>
            <person name="Franceschini L.M."/>
            <person name="Leite T.F."/>
            <person name="Margarido G.R.A."/>
            <person name="Almeida C.A."/>
            <person name="Ferrarezi J.A."/>
            <person name="Labate C.A."/>
        </authorList>
    </citation>
    <scope>NUCLEOTIDE SEQUENCE</scope>
    <source>
        <strain evidence="1">MF-1</strain>
    </source>
</reference>
<gene>
    <name evidence="1" type="ORF">O181_017703</name>
</gene>
<name>A0A9Q3C7L8_9BASI</name>
<evidence type="ECO:0000313" key="1">
    <source>
        <dbReference type="EMBL" id="MBW0477988.1"/>
    </source>
</evidence>
<organism evidence="1 2">
    <name type="scientific">Austropuccinia psidii MF-1</name>
    <dbReference type="NCBI Taxonomy" id="1389203"/>
    <lineage>
        <taxon>Eukaryota</taxon>
        <taxon>Fungi</taxon>
        <taxon>Dikarya</taxon>
        <taxon>Basidiomycota</taxon>
        <taxon>Pucciniomycotina</taxon>
        <taxon>Pucciniomycetes</taxon>
        <taxon>Pucciniales</taxon>
        <taxon>Sphaerophragmiaceae</taxon>
        <taxon>Austropuccinia</taxon>
    </lineage>
</organism>
<proteinExistence type="predicted"/>
<comment type="caution">
    <text evidence="1">The sequence shown here is derived from an EMBL/GenBank/DDBJ whole genome shotgun (WGS) entry which is preliminary data.</text>
</comment>
<evidence type="ECO:0000313" key="2">
    <source>
        <dbReference type="Proteomes" id="UP000765509"/>
    </source>
</evidence>